<sequence>LLEVVVPLKFSSALGDLRILCEFNRIVSIKFFIVLLLVLF</sequence>
<protein>
    <submittedName>
        <fullName evidence="1">Voltage-gated sodium channel</fullName>
    </submittedName>
</protein>
<evidence type="ECO:0000313" key="1">
    <source>
        <dbReference type="WBParaSite" id="SCUD_0000876801-mRNA-1"/>
    </source>
</evidence>
<name>A0A183K1A5_9TREM</name>
<dbReference type="AlphaFoldDB" id="A0A183K1A5"/>
<proteinExistence type="predicted"/>
<accession>A0A183K1A5</accession>
<organism evidence="1">
    <name type="scientific">Schistosoma curassoni</name>
    <dbReference type="NCBI Taxonomy" id="6186"/>
    <lineage>
        <taxon>Eukaryota</taxon>
        <taxon>Metazoa</taxon>
        <taxon>Spiralia</taxon>
        <taxon>Lophotrochozoa</taxon>
        <taxon>Platyhelminthes</taxon>
        <taxon>Trematoda</taxon>
        <taxon>Digenea</taxon>
        <taxon>Strigeidida</taxon>
        <taxon>Schistosomatoidea</taxon>
        <taxon>Schistosomatidae</taxon>
        <taxon>Schistosoma</taxon>
    </lineage>
</organism>
<dbReference type="WBParaSite" id="SCUD_0000876801-mRNA-1">
    <property type="protein sequence ID" value="SCUD_0000876801-mRNA-1"/>
    <property type="gene ID" value="SCUD_0000876801"/>
</dbReference>
<reference evidence="1" key="1">
    <citation type="submission" date="2016-06" db="UniProtKB">
        <authorList>
            <consortium name="WormBaseParasite"/>
        </authorList>
    </citation>
    <scope>IDENTIFICATION</scope>
</reference>